<dbReference type="RefSeq" id="WP_213494881.1">
    <property type="nucleotide sequence ID" value="NZ_CP074694.1"/>
</dbReference>
<feature type="domain" description="RNA polymerase sigma factor 70 region 4 type 2" evidence="7">
    <location>
        <begin position="105"/>
        <end position="157"/>
    </location>
</feature>
<reference evidence="8" key="1">
    <citation type="submission" date="2021-05" db="EMBL/GenBank/DDBJ databases">
        <title>Complete genome sequence of the cellulolytic planctomycete Telmatocola sphagniphila SP2T and characterization of the first cellulase from planctomycetes.</title>
        <authorList>
            <person name="Rakitin A.L."/>
            <person name="Beletsky A.V."/>
            <person name="Naumoff D.G."/>
            <person name="Kulichevskaya I.S."/>
            <person name="Mardanov A.V."/>
            <person name="Ravin N.V."/>
            <person name="Dedysh S.N."/>
        </authorList>
    </citation>
    <scope>NUCLEOTIDE SEQUENCE</scope>
    <source>
        <strain evidence="8">SP2T</strain>
    </source>
</reference>
<dbReference type="GO" id="GO:0006352">
    <property type="term" value="P:DNA-templated transcription initiation"/>
    <property type="evidence" value="ECO:0007669"/>
    <property type="project" value="InterPro"/>
</dbReference>
<dbReference type="GO" id="GO:0016987">
    <property type="term" value="F:sigma factor activity"/>
    <property type="evidence" value="ECO:0007669"/>
    <property type="project" value="UniProtKB-KW"/>
</dbReference>
<dbReference type="Gene3D" id="1.10.1740.10">
    <property type="match status" value="1"/>
</dbReference>
<dbReference type="GO" id="GO:0003677">
    <property type="term" value="F:DNA binding"/>
    <property type="evidence" value="ECO:0007669"/>
    <property type="project" value="UniProtKB-KW"/>
</dbReference>
<protein>
    <submittedName>
        <fullName evidence="8">Sigma-70 family RNA polymerase sigma factor</fullName>
    </submittedName>
</protein>
<evidence type="ECO:0000256" key="5">
    <source>
        <dbReference type="ARBA" id="ARBA00023163"/>
    </source>
</evidence>
<dbReference type="NCBIfam" id="TIGR02937">
    <property type="entry name" value="sigma70-ECF"/>
    <property type="match status" value="1"/>
</dbReference>
<keyword evidence="4" id="KW-0238">DNA-binding</keyword>
<evidence type="ECO:0000256" key="4">
    <source>
        <dbReference type="ARBA" id="ARBA00023125"/>
    </source>
</evidence>
<dbReference type="InterPro" id="IPR007627">
    <property type="entry name" value="RNA_pol_sigma70_r2"/>
</dbReference>
<evidence type="ECO:0000256" key="3">
    <source>
        <dbReference type="ARBA" id="ARBA00023082"/>
    </source>
</evidence>
<evidence type="ECO:0000256" key="2">
    <source>
        <dbReference type="ARBA" id="ARBA00023015"/>
    </source>
</evidence>
<name>A0A8E6B477_9BACT</name>
<comment type="similarity">
    <text evidence="1">Belongs to the sigma-70 factor family. ECF subfamily.</text>
</comment>
<gene>
    <name evidence="8" type="ORF">KIH39_19395</name>
</gene>
<dbReference type="InterPro" id="IPR013249">
    <property type="entry name" value="RNA_pol_sigma70_r4_t2"/>
</dbReference>
<evidence type="ECO:0000313" key="9">
    <source>
        <dbReference type="Proteomes" id="UP000676194"/>
    </source>
</evidence>
<dbReference type="InterPro" id="IPR014284">
    <property type="entry name" value="RNA_pol_sigma-70_dom"/>
</dbReference>
<dbReference type="Pfam" id="PF04542">
    <property type="entry name" value="Sigma70_r2"/>
    <property type="match status" value="1"/>
</dbReference>
<dbReference type="InterPro" id="IPR036388">
    <property type="entry name" value="WH-like_DNA-bd_sf"/>
</dbReference>
<dbReference type="InterPro" id="IPR013325">
    <property type="entry name" value="RNA_pol_sigma_r2"/>
</dbReference>
<keyword evidence="5" id="KW-0804">Transcription</keyword>
<evidence type="ECO:0000259" key="7">
    <source>
        <dbReference type="Pfam" id="PF08281"/>
    </source>
</evidence>
<dbReference type="InterPro" id="IPR013324">
    <property type="entry name" value="RNA_pol_sigma_r3/r4-like"/>
</dbReference>
<dbReference type="SUPFAM" id="SSF88659">
    <property type="entry name" value="Sigma3 and sigma4 domains of RNA polymerase sigma factors"/>
    <property type="match status" value="1"/>
</dbReference>
<organism evidence="8 9">
    <name type="scientific">Telmatocola sphagniphila</name>
    <dbReference type="NCBI Taxonomy" id="1123043"/>
    <lineage>
        <taxon>Bacteria</taxon>
        <taxon>Pseudomonadati</taxon>
        <taxon>Planctomycetota</taxon>
        <taxon>Planctomycetia</taxon>
        <taxon>Gemmatales</taxon>
        <taxon>Gemmataceae</taxon>
    </lineage>
</organism>
<keyword evidence="2" id="KW-0805">Transcription regulation</keyword>
<proteinExistence type="inferred from homology"/>
<dbReference type="PANTHER" id="PTHR43133:SF8">
    <property type="entry name" value="RNA POLYMERASE SIGMA FACTOR HI_1459-RELATED"/>
    <property type="match status" value="1"/>
</dbReference>
<dbReference type="Pfam" id="PF08281">
    <property type="entry name" value="Sigma70_r4_2"/>
    <property type="match status" value="1"/>
</dbReference>
<evidence type="ECO:0000313" key="8">
    <source>
        <dbReference type="EMBL" id="QVL30999.1"/>
    </source>
</evidence>
<dbReference type="PANTHER" id="PTHR43133">
    <property type="entry name" value="RNA POLYMERASE ECF-TYPE SIGMA FACTO"/>
    <property type="match status" value="1"/>
</dbReference>
<dbReference type="EMBL" id="CP074694">
    <property type="protein sequence ID" value="QVL30999.1"/>
    <property type="molecule type" value="Genomic_DNA"/>
</dbReference>
<dbReference type="InterPro" id="IPR039425">
    <property type="entry name" value="RNA_pol_sigma-70-like"/>
</dbReference>
<evidence type="ECO:0000259" key="6">
    <source>
        <dbReference type="Pfam" id="PF04542"/>
    </source>
</evidence>
<keyword evidence="9" id="KW-1185">Reference proteome</keyword>
<accession>A0A8E6B477</accession>
<dbReference type="KEGG" id="tsph:KIH39_19395"/>
<dbReference type="Proteomes" id="UP000676194">
    <property type="component" value="Chromosome"/>
</dbReference>
<dbReference type="CDD" id="cd06171">
    <property type="entry name" value="Sigma70_r4"/>
    <property type="match status" value="1"/>
</dbReference>
<keyword evidence="3" id="KW-0731">Sigma factor</keyword>
<sequence length="169" mass="18716">MLSIDWDVILARHGQMVIQAAMRILGCQSDAEDVAQEVFMEAFSSAKVPSRLPIRNWGAYLRKLAVFRAIDRRRQRSKNSTTSVDNLALPGFSAHDEAVRQELKENLRALVAALPEREGVVFALRYFEQLSNPEIAESLGISVGAVAAAIHKARSKLESTLTTHTEGDK</sequence>
<dbReference type="SUPFAM" id="SSF88946">
    <property type="entry name" value="Sigma2 domain of RNA polymerase sigma factors"/>
    <property type="match status" value="1"/>
</dbReference>
<feature type="domain" description="RNA polymerase sigma-70 region 2" evidence="6">
    <location>
        <begin position="11"/>
        <end position="78"/>
    </location>
</feature>
<dbReference type="Gene3D" id="1.10.10.10">
    <property type="entry name" value="Winged helix-like DNA-binding domain superfamily/Winged helix DNA-binding domain"/>
    <property type="match status" value="1"/>
</dbReference>
<dbReference type="AlphaFoldDB" id="A0A8E6B477"/>
<evidence type="ECO:0000256" key="1">
    <source>
        <dbReference type="ARBA" id="ARBA00010641"/>
    </source>
</evidence>